<proteinExistence type="predicted"/>
<reference evidence="2 3" key="1">
    <citation type="submission" date="2024-02" db="EMBL/GenBank/DDBJ databases">
        <authorList>
            <person name="Chen Y."/>
            <person name="Shah S."/>
            <person name="Dougan E. K."/>
            <person name="Thang M."/>
            <person name="Chan C."/>
        </authorList>
    </citation>
    <scope>NUCLEOTIDE SEQUENCE [LARGE SCALE GENOMIC DNA]</scope>
</reference>
<dbReference type="EMBL" id="CAXAMM010043561">
    <property type="protein sequence ID" value="CAK9110578.1"/>
    <property type="molecule type" value="Genomic_DNA"/>
</dbReference>
<evidence type="ECO:0000256" key="1">
    <source>
        <dbReference type="SAM" id="MobiDB-lite"/>
    </source>
</evidence>
<keyword evidence="3" id="KW-1185">Reference proteome</keyword>
<dbReference type="Proteomes" id="UP001642464">
    <property type="component" value="Unassembled WGS sequence"/>
</dbReference>
<name>A0ABP0SDZ4_9DINO</name>
<evidence type="ECO:0000313" key="2">
    <source>
        <dbReference type="EMBL" id="CAK9110578.1"/>
    </source>
</evidence>
<comment type="caution">
    <text evidence="2">The sequence shown here is derived from an EMBL/GenBank/DDBJ whole genome shotgun (WGS) entry which is preliminary data.</text>
</comment>
<accession>A0ABP0SDZ4</accession>
<feature type="region of interest" description="Disordered" evidence="1">
    <location>
        <begin position="41"/>
        <end position="89"/>
    </location>
</feature>
<gene>
    <name evidence="2" type="ORF">SCF082_LOCUS51353</name>
</gene>
<protein>
    <submittedName>
        <fullName evidence="2">Uncharacterized protein</fullName>
    </submittedName>
</protein>
<sequence>MEARPHFQRQFSPFADLLGSGLPGSQVWHFGSGRVSTWVRKRPLSGQSDSGDEAVPGKVPAEGPGGYGDWHDAPAPPRRATFAGQGRMDVSQGQVVTLAELTKMISDGTMETMMIPEKQEDGTVLLVSLTDKKLKQMAQH</sequence>
<evidence type="ECO:0000313" key="3">
    <source>
        <dbReference type="Proteomes" id="UP001642464"/>
    </source>
</evidence>
<organism evidence="2 3">
    <name type="scientific">Durusdinium trenchii</name>
    <dbReference type="NCBI Taxonomy" id="1381693"/>
    <lineage>
        <taxon>Eukaryota</taxon>
        <taxon>Sar</taxon>
        <taxon>Alveolata</taxon>
        <taxon>Dinophyceae</taxon>
        <taxon>Suessiales</taxon>
        <taxon>Symbiodiniaceae</taxon>
        <taxon>Durusdinium</taxon>
    </lineage>
</organism>